<dbReference type="Proteomes" id="UP000006637">
    <property type="component" value="Chromosome"/>
</dbReference>
<dbReference type="GO" id="GO:0005524">
    <property type="term" value="F:ATP binding"/>
    <property type="evidence" value="ECO:0007669"/>
    <property type="project" value="UniProtKB-KW"/>
</dbReference>
<evidence type="ECO:0000259" key="4">
    <source>
        <dbReference type="SMART" id="SM00382"/>
    </source>
</evidence>
<sequence>MDYSGLSERAGRIIGNVERAVSGKRDEILLTLVAMLAGGHVLIEDVPGVGKTLLAKSLARSLRAEFRRIQFTPDLLPSDVTGLNVYNQAEERFEFWAGPVFANVVLADEINRASPKTQSALLEAMEEGSVTVDGETRRLARPFCVIATQNPIEHEGTYPLPHAELDRFMIRMELGYPDGEAEVGLLRLSRDPASELSPVVGLEEFVRMQRMAEEVHASEAVLRYVVSVTAATREHGEVALGASPRASRMLLAAAKARAAVSGRSYCTPDDVKALAPAVLAHRIILSTASRGSGNGFGSDGVAGEIVREILSSVPVTEAV</sequence>
<dbReference type="InterPro" id="IPR050764">
    <property type="entry name" value="CbbQ/NirQ/NorQ/GpvN"/>
</dbReference>
<gene>
    <name evidence="5" type="ordered locus">Rxyl_2775</name>
</gene>
<dbReference type="eggNOG" id="COG0714">
    <property type="taxonomic scope" value="Bacteria"/>
</dbReference>
<dbReference type="PIRSF" id="PIRSF002849">
    <property type="entry name" value="AAA_ATPase_chaperone_MoxR_prd"/>
    <property type="match status" value="1"/>
</dbReference>
<protein>
    <submittedName>
        <fullName evidence="5">ATPase associated with various cellular activities, AAA_3</fullName>
    </submittedName>
</protein>
<feature type="domain" description="AAA+ ATPase" evidence="4">
    <location>
        <begin position="37"/>
        <end position="178"/>
    </location>
</feature>
<name>Q1ASD9_RUBXD</name>
<dbReference type="FunFam" id="3.40.50.300:FF:000640">
    <property type="entry name" value="MoxR family ATPase"/>
    <property type="match status" value="1"/>
</dbReference>
<dbReference type="InterPro" id="IPR027417">
    <property type="entry name" value="P-loop_NTPase"/>
</dbReference>
<evidence type="ECO:0000256" key="1">
    <source>
        <dbReference type="ARBA" id="ARBA00022741"/>
    </source>
</evidence>
<dbReference type="STRING" id="266117.Rxyl_2775"/>
<proteinExistence type="inferred from homology"/>
<accession>Q1ASD9</accession>
<dbReference type="EMBL" id="CP000386">
    <property type="protein sequence ID" value="ABG05689.1"/>
    <property type="molecule type" value="Genomic_DNA"/>
</dbReference>
<keyword evidence="1" id="KW-0547">Nucleotide-binding</keyword>
<dbReference type="KEGG" id="rxy:Rxyl_2775"/>
<organism evidence="5 6">
    <name type="scientific">Rubrobacter xylanophilus (strain DSM 9941 / JCM 11954 / NBRC 16129 / PRD-1)</name>
    <dbReference type="NCBI Taxonomy" id="266117"/>
    <lineage>
        <taxon>Bacteria</taxon>
        <taxon>Bacillati</taxon>
        <taxon>Actinomycetota</taxon>
        <taxon>Rubrobacteria</taxon>
        <taxon>Rubrobacterales</taxon>
        <taxon>Rubrobacteraceae</taxon>
        <taxon>Rubrobacter</taxon>
    </lineage>
</organism>
<evidence type="ECO:0000256" key="3">
    <source>
        <dbReference type="ARBA" id="ARBA00061607"/>
    </source>
</evidence>
<dbReference type="RefSeq" id="WP_011565698.1">
    <property type="nucleotide sequence ID" value="NC_008148.1"/>
</dbReference>
<dbReference type="Pfam" id="PF17863">
    <property type="entry name" value="AAA_lid_2"/>
    <property type="match status" value="1"/>
</dbReference>
<reference evidence="5 6" key="1">
    <citation type="submission" date="2006-06" db="EMBL/GenBank/DDBJ databases">
        <title>Complete sequence of Rubrobacter xylanophilus DSM 9941.</title>
        <authorList>
            <consortium name="US DOE Joint Genome Institute"/>
            <person name="Copeland A."/>
            <person name="Lucas S."/>
            <person name="Lapidus A."/>
            <person name="Barry K."/>
            <person name="Detter J.C."/>
            <person name="Glavina del Rio T."/>
            <person name="Hammon N."/>
            <person name="Israni S."/>
            <person name="Dalin E."/>
            <person name="Tice H."/>
            <person name="Pitluck S."/>
            <person name="Munk A.C."/>
            <person name="Brettin T."/>
            <person name="Bruce D."/>
            <person name="Han C."/>
            <person name="Tapia R."/>
            <person name="Gilna P."/>
            <person name="Schmutz J."/>
            <person name="Larimer F."/>
            <person name="Land M."/>
            <person name="Hauser L."/>
            <person name="Kyrpides N."/>
            <person name="Lykidis A."/>
            <person name="da Costa M.S."/>
            <person name="Rainey F.A."/>
            <person name="Empadinhas N."/>
            <person name="Jolivet E."/>
            <person name="Battista J.R."/>
            <person name="Richardson P."/>
        </authorList>
    </citation>
    <scope>NUCLEOTIDE SEQUENCE [LARGE SCALE GENOMIC DNA]</scope>
    <source>
        <strain evidence="6">DSM 9941 / NBRC 16129 / PRD-1</strain>
    </source>
</reference>
<keyword evidence="2" id="KW-0067">ATP-binding</keyword>
<dbReference type="PANTHER" id="PTHR42759:SF5">
    <property type="entry name" value="METHANOL DEHYDROGENASE REGULATOR"/>
    <property type="match status" value="1"/>
</dbReference>
<dbReference type="Pfam" id="PF07726">
    <property type="entry name" value="AAA_3"/>
    <property type="match status" value="1"/>
</dbReference>
<evidence type="ECO:0000256" key="2">
    <source>
        <dbReference type="ARBA" id="ARBA00022840"/>
    </source>
</evidence>
<dbReference type="CDD" id="cd00009">
    <property type="entry name" value="AAA"/>
    <property type="match status" value="1"/>
</dbReference>
<dbReference type="GO" id="GO:0016887">
    <property type="term" value="F:ATP hydrolysis activity"/>
    <property type="evidence" value="ECO:0007669"/>
    <property type="project" value="InterPro"/>
</dbReference>
<dbReference type="PANTHER" id="PTHR42759">
    <property type="entry name" value="MOXR FAMILY PROTEIN"/>
    <property type="match status" value="1"/>
</dbReference>
<dbReference type="PhylomeDB" id="Q1ASD9"/>
<dbReference type="AlphaFoldDB" id="Q1ASD9"/>
<dbReference type="Gene3D" id="3.40.50.300">
    <property type="entry name" value="P-loop containing nucleotide triphosphate hydrolases"/>
    <property type="match status" value="1"/>
</dbReference>
<dbReference type="InterPro" id="IPR041628">
    <property type="entry name" value="ChlI/MoxR_AAA_lid"/>
</dbReference>
<evidence type="ECO:0000313" key="5">
    <source>
        <dbReference type="EMBL" id="ABG05689.1"/>
    </source>
</evidence>
<comment type="similarity">
    <text evidence="3">Belongs to the MoxR family.</text>
</comment>
<dbReference type="Gene3D" id="1.10.8.80">
    <property type="entry name" value="Magnesium chelatase subunit I, C-Terminal domain"/>
    <property type="match status" value="1"/>
</dbReference>
<dbReference type="SUPFAM" id="SSF52540">
    <property type="entry name" value="P-loop containing nucleoside triphosphate hydrolases"/>
    <property type="match status" value="1"/>
</dbReference>
<dbReference type="InterPro" id="IPR011703">
    <property type="entry name" value="ATPase_AAA-3"/>
</dbReference>
<dbReference type="SMART" id="SM00382">
    <property type="entry name" value="AAA"/>
    <property type="match status" value="1"/>
</dbReference>
<evidence type="ECO:0000313" key="6">
    <source>
        <dbReference type="Proteomes" id="UP000006637"/>
    </source>
</evidence>
<dbReference type="InterPro" id="IPR003593">
    <property type="entry name" value="AAA+_ATPase"/>
</dbReference>
<keyword evidence="6" id="KW-1185">Reference proteome</keyword>
<dbReference type="HOGENOM" id="CLU_034716_2_2_11"/>